<evidence type="ECO:0000256" key="6">
    <source>
        <dbReference type="ARBA" id="ARBA00023136"/>
    </source>
</evidence>
<gene>
    <name evidence="13" type="ORF">H8R25_13415</name>
</gene>
<dbReference type="PANTHER" id="PTHR47234">
    <property type="match status" value="1"/>
</dbReference>
<evidence type="ECO:0000256" key="4">
    <source>
        <dbReference type="ARBA" id="ARBA00022692"/>
    </source>
</evidence>
<keyword evidence="4 8" id="KW-0812">Transmembrane</keyword>
<dbReference type="InterPro" id="IPR000531">
    <property type="entry name" value="Beta-barrel_TonB"/>
</dbReference>
<dbReference type="Proteomes" id="UP000641454">
    <property type="component" value="Unassembled WGS sequence"/>
</dbReference>
<evidence type="ECO:0000313" key="14">
    <source>
        <dbReference type="Proteomes" id="UP000641454"/>
    </source>
</evidence>
<dbReference type="RefSeq" id="WP_187019966.1">
    <property type="nucleotide sequence ID" value="NZ_JACRUK010000039.1"/>
</dbReference>
<keyword evidence="14" id="KW-1185">Reference proteome</keyword>
<sequence>MKKIENSKKICLIACLGLSLITSGGMSAATTVNDKKPLELYKAFEVIKGTIKDASGQPIMGANVAIKNGKSAVNTDTDGNFTISANIGQTLVITYIGFKSQEVIVKSTTITIILEEDTNSLDEVIVGTRFSKPRTDTERPVPVDIISVKELQSTGQADLGQSITFSAPSFNAVKFGINDSAPFVDPATLRGLGPDQVLVLVNNKRRHKVSFLSINDGVGKGQAGTDVNAIPALSLKRVEVLRDGAAAQYGSDAIAGVINMELNDSDHGGTVTVYTGMGLTKPNLDVTGKIAPKTTTDGLTYNVSANAGFKIAEKGFVNTTLSYAHTDGYDRSGTYYSASSGFYVKDPVQDAALVKANNIDLDRAVLGAPKNTSYGIFVNSGMAISEKFKAYIFGGYTTKHVVTGVFTRAPSNKKRSVLAIFPNGYNPVAPADLQDYNITGGVKGTIGKDWNSDFSISQGGNRVDWYAENTVNPSMGAASPTEFKVGVTRIGQTLLNADISKSFYKDSYPNLSFAAGTELRTEVFEQIAGDPASYEVGPDYQTKDVGSSGREGFSAATAGKWNRTNVGVYTELESDLTKAILVGAAIRGENYSDFGSDFTYKVNSRIKLAEPVSIRGSFSRGFRAPSITQAHYSNYVNISFDNAGNSIINPIIPVDSFLATKLGINGLDKETSYDISYGVTSKIGKNFTLTADVYTIDVDNRILLSGGIDVSGIPEFKAAGFPNTANVFVNAIDTRTKGIEIVAGYKGNININNKVTVNVAYSNNDTSIREKRKTSTGIEVVDDVAALYITDGQPKSKLISSFNYTYKDFGFMFRASTFGKVSDPLATLAVVPTDPNAIQYQVFSSKTLLDISITAKVLKNLSLTAGVNNLTDRYPDLLEKPQTTNEVVYSRRTNQFGTQGRFMNLSVNYTF</sequence>
<dbReference type="InterPro" id="IPR039426">
    <property type="entry name" value="TonB-dep_rcpt-like"/>
</dbReference>
<evidence type="ECO:0000256" key="7">
    <source>
        <dbReference type="ARBA" id="ARBA00023237"/>
    </source>
</evidence>
<dbReference type="InterPro" id="IPR037066">
    <property type="entry name" value="Plug_dom_sf"/>
</dbReference>
<dbReference type="Gene3D" id="2.170.130.10">
    <property type="entry name" value="TonB-dependent receptor, plug domain"/>
    <property type="match status" value="1"/>
</dbReference>
<dbReference type="InterPro" id="IPR036942">
    <property type="entry name" value="Beta-barrel_TonB_sf"/>
</dbReference>
<feature type="domain" description="TonB-dependent receptor-like beta-barrel" evidence="11">
    <location>
        <begin position="429"/>
        <end position="870"/>
    </location>
</feature>
<feature type="chain" id="PRO_5036907328" evidence="10">
    <location>
        <begin position="29"/>
        <end position="911"/>
    </location>
</feature>
<evidence type="ECO:0000259" key="12">
    <source>
        <dbReference type="Pfam" id="PF07715"/>
    </source>
</evidence>
<evidence type="ECO:0000259" key="11">
    <source>
        <dbReference type="Pfam" id="PF00593"/>
    </source>
</evidence>
<feature type="domain" description="TonB-dependent receptor plug" evidence="12">
    <location>
        <begin position="138"/>
        <end position="257"/>
    </location>
</feature>
<evidence type="ECO:0000256" key="10">
    <source>
        <dbReference type="SAM" id="SignalP"/>
    </source>
</evidence>
<dbReference type="Pfam" id="PF13715">
    <property type="entry name" value="CarbopepD_reg_2"/>
    <property type="match status" value="1"/>
</dbReference>
<accession>A0A923N107</accession>
<evidence type="ECO:0000256" key="2">
    <source>
        <dbReference type="ARBA" id="ARBA00022448"/>
    </source>
</evidence>
<keyword evidence="6 8" id="KW-0472">Membrane</keyword>
<dbReference type="Gene3D" id="2.60.40.1120">
    <property type="entry name" value="Carboxypeptidase-like, regulatory domain"/>
    <property type="match status" value="1"/>
</dbReference>
<keyword evidence="2 8" id="KW-0813">Transport</keyword>
<keyword evidence="5 9" id="KW-0798">TonB box</keyword>
<keyword evidence="10" id="KW-0732">Signal</keyword>
<comment type="subcellular location">
    <subcellularLocation>
        <location evidence="1 8">Cell outer membrane</location>
        <topology evidence="1 8">Multi-pass membrane protein</topology>
    </subcellularLocation>
</comment>
<dbReference type="SUPFAM" id="SSF56935">
    <property type="entry name" value="Porins"/>
    <property type="match status" value="1"/>
</dbReference>
<evidence type="ECO:0000313" key="13">
    <source>
        <dbReference type="EMBL" id="MBC5845431.1"/>
    </source>
</evidence>
<reference evidence="13 14" key="1">
    <citation type="submission" date="2020-08" db="EMBL/GenBank/DDBJ databases">
        <title>Description of novel Flavobacterium F-392 isolate.</title>
        <authorList>
            <person name="Saticioglu I.B."/>
            <person name="Duman M."/>
            <person name="Altun S."/>
        </authorList>
    </citation>
    <scope>NUCLEOTIDE SEQUENCE [LARGE SCALE GENOMIC DNA]</scope>
    <source>
        <strain evidence="13 14">F-392</strain>
    </source>
</reference>
<keyword evidence="7 8" id="KW-0998">Cell outer membrane</keyword>
<dbReference type="AlphaFoldDB" id="A0A923N107"/>
<evidence type="ECO:0000256" key="8">
    <source>
        <dbReference type="PROSITE-ProRule" id="PRU01360"/>
    </source>
</evidence>
<comment type="caution">
    <text evidence="13">The sequence shown here is derived from an EMBL/GenBank/DDBJ whole genome shotgun (WGS) entry which is preliminary data.</text>
</comment>
<protein>
    <submittedName>
        <fullName evidence="13">TonB-dependent receptor</fullName>
    </submittedName>
</protein>
<evidence type="ECO:0000256" key="9">
    <source>
        <dbReference type="RuleBase" id="RU003357"/>
    </source>
</evidence>
<dbReference type="GO" id="GO:0009279">
    <property type="term" value="C:cell outer membrane"/>
    <property type="evidence" value="ECO:0007669"/>
    <property type="project" value="UniProtKB-SubCell"/>
</dbReference>
<evidence type="ECO:0000256" key="5">
    <source>
        <dbReference type="ARBA" id="ARBA00023077"/>
    </source>
</evidence>
<dbReference type="InterPro" id="IPR012910">
    <property type="entry name" value="Plug_dom"/>
</dbReference>
<evidence type="ECO:0000256" key="1">
    <source>
        <dbReference type="ARBA" id="ARBA00004571"/>
    </source>
</evidence>
<dbReference type="InterPro" id="IPR008969">
    <property type="entry name" value="CarboxyPept-like_regulatory"/>
</dbReference>
<proteinExistence type="inferred from homology"/>
<dbReference type="Gene3D" id="2.40.170.20">
    <property type="entry name" value="TonB-dependent receptor, beta-barrel domain"/>
    <property type="match status" value="1"/>
</dbReference>
<dbReference type="SUPFAM" id="SSF49464">
    <property type="entry name" value="Carboxypeptidase regulatory domain-like"/>
    <property type="match status" value="1"/>
</dbReference>
<organism evidence="13 14">
    <name type="scientific">Flavobacterium muglaense</name>
    <dbReference type="NCBI Taxonomy" id="2764716"/>
    <lineage>
        <taxon>Bacteria</taxon>
        <taxon>Pseudomonadati</taxon>
        <taxon>Bacteroidota</taxon>
        <taxon>Flavobacteriia</taxon>
        <taxon>Flavobacteriales</taxon>
        <taxon>Flavobacteriaceae</taxon>
        <taxon>Flavobacterium</taxon>
    </lineage>
</organism>
<dbReference type="Pfam" id="PF00593">
    <property type="entry name" value="TonB_dep_Rec_b-barrel"/>
    <property type="match status" value="1"/>
</dbReference>
<dbReference type="PROSITE" id="PS52016">
    <property type="entry name" value="TONB_DEPENDENT_REC_3"/>
    <property type="match status" value="1"/>
</dbReference>
<dbReference type="PANTHER" id="PTHR47234:SF3">
    <property type="entry name" value="SECRETIN_TONB SHORT N-TERMINAL DOMAIN-CONTAINING PROTEIN"/>
    <property type="match status" value="1"/>
</dbReference>
<keyword evidence="3 8" id="KW-1134">Transmembrane beta strand</keyword>
<name>A0A923N107_9FLAO</name>
<keyword evidence="13" id="KW-0675">Receptor</keyword>
<feature type="signal peptide" evidence="10">
    <location>
        <begin position="1"/>
        <end position="28"/>
    </location>
</feature>
<dbReference type="Pfam" id="PF07715">
    <property type="entry name" value="Plug"/>
    <property type="match status" value="1"/>
</dbReference>
<dbReference type="EMBL" id="JACRUL010000038">
    <property type="protein sequence ID" value="MBC5845431.1"/>
    <property type="molecule type" value="Genomic_DNA"/>
</dbReference>
<evidence type="ECO:0000256" key="3">
    <source>
        <dbReference type="ARBA" id="ARBA00022452"/>
    </source>
</evidence>
<comment type="similarity">
    <text evidence="8 9">Belongs to the TonB-dependent receptor family.</text>
</comment>